<dbReference type="InterPro" id="IPR011009">
    <property type="entry name" value="Kinase-like_dom_sf"/>
</dbReference>
<dbReference type="VEuPathDB" id="GiardiaDB:GL50581_3458"/>
<dbReference type="AlphaFoldDB" id="C6LXE4"/>
<dbReference type="SUPFAM" id="SSF56112">
    <property type="entry name" value="Protein kinase-like (PK-like)"/>
    <property type="match status" value="1"/>
</dbReference>
<dbReference type="Pfam" id="PF12796">
    <property type="entry name" value="Ank_2"/>
    <property type="match status" value="3"/>
</dbReference>
<dbReference type="PROSITE" id="PS50297">
    <property type="entry name" value="ANK_REP_REGION"/>
    <property type="match status" value="1"/>
</dbReference>
<organism evidence="3 4">
    <name type="scientific">Giardia intestinalis (strain ATCC 50581 / GS clone H7)</name>
    <name type="common">Giardia lamblia</name>
    <dbReference type="NCBI Taxonomy" id="598745"/>
    <lineage>
        <taxon>Eukaryota</taxon>
        <taxon>Metamonada</taxon>
        <taxon>Diplomonadida</taxon>
        <taxon>Hexamitidae</taxon>
        <taxon>Giardiinae</taxon>
        <taxon>Giardia</taxon>
    </lineage>
</organism>
<dbReference type="OrthoDB" id="194358at2759"/>
<evidence type="ECO:0000256" key="1">
    <source>
        <dbReference type="PROSITE-ProRule" id="PRU00023"/>
    </source>
</evidence>
<dbReference type="InterPro" id="IPR000719">
    <property type="entry name" value="Prot_kinase_dom"/>
</dbReference>
<feature type="repeat" description="ANK" evidence="1">
    <location>
        <begin position="318"/>
        <end position="350"/>
    </location>
</feature>
<dbReference type="PROSITE" id="PS50011">
    <property type="entry name" value="PROTEIN_KINASE_DOM"/>
    <property type="match status" value="1"/>
</dbReference>
<dbReference type="EMBL" id="ACGJ01002891">
    <property type="protein sequence ID" value="EES99290.1"/>
    <property type="molecule type" value="Genomic_DNA"/>
</dbReference>
<dbReference type="Gene3D" id="1.10.510.10">
    <property type="entry name" value="Transferase(Phosphotransferase) domain 1"/>
    <property type="match status" value="1"/>
</dbReference>
<dbReference type="PANTHER" id="PTHR24120:SF4">
    <property type="entry name" value="GH07239P"/>
    <property type="match status" value="1"/>
</dbReference>
<accession>C6LXE4</accession>
<dbReference type="GO" id="GO:0005524">
    <property type="term" value="F:ATP binding"/>
    <property type="evidence" value="ECO:0007669"/>
    <property type="project" value="InterPro"/>
</dbReference>
<reference evidence="3 4" key="1">
    <citation type="journal article" date="2009" name="PLoS Pathog.">
        <title>Draft genome sequencing of giardia intestinalis assemblage B isolate GS: is human giardiasis caused by two different species?</title>
        <authorList>
            <person name="Franzen O."/>
            <person name="Jerlstrom-Hultqvist J."/>
            <person name="Castro E."/>
            <person name="Sherwood E."/>
            <person name="Ankarklev J."/>
            <person name="Reiner D.S."/>
            <person name="Palm D."/>
            <person name="Andersson J.O."/>
            <person name="Andersson B."/>
            <person name="Svard S.G."/>
        </authorList>
    </citation>
    <scope>NUCLEOTIDE SEQUENCE [LARGE SCALE GENOMIC DNA]</scope>
    <source>
        <strain evidence="4">ATCC 50581 / GS clone H7</strain>
    </source>
</reference>
<dbReference type="SMART" id="SM00248">
    <property type="entry name" value="ANK"/>
    <property type="match status" value="10"/>
</dbReference>
<feature type="domain" description="Protein kinase" evidence="2">
    <location>
        <begin position="1"/>
        <end position="285"/>
    </location>
</feature>
<keyword evidence="1" id="KW-0040">ANK repeat</keyword>
<evidence type="ECO:0000259" key="2">
    <source>
        <dbReference type="PROSITE" id="PS50011"/>
    </source>
</evidence>
<sequence length="656" mass="71795">MIRKGTAGSQSEESKGEAILEVLGPVICQGAITSICSHTTCPDKAIKEISVYGLPEKKIAALKTSFQALTCLHHPNIVSSESPVECDGYLYIPVSRYSTSLEAMMRTYRLRKLQFSKTQILAVITQVSAALAYLHNRHGEGTGGAAGIIHGALKPANILISKDGEQYALSDAGIHKRGQQLNSSMYAAPETLTEDGITPAADMWSLGIIVYELVTKSKPNFVEGCAFEDVFTEGWTPDLSGVEDRLLSNIIRRLLVVDPVNRISSSDLLSILRANQSVIELENYFRLDALEREIAQLSSEIFMLRGIIEGAPPSPKDDGLTALMRAARAGDVEVVRKLVDADDGVGSQDAAGLTALMHATLAAHHDVIKILVASEHGIYDNSGQTALMHAAQMNDSQAIALIAKYEASMKTRKWNLVADIPAISRTALMGAAARGSAQAVKALLPYEGQLRDELQRTALMYAASNNHRRAVELLVPHEKKLRDSTKQTALIMAVQSGNTEVIPLLLCEAGMKNKMGYSALMLAASKGYFDIARLLVKREKGLRSPTQGTALITAAYHNHYKIVQLLIPYESRMQNRHGLTAMMEAAKHGHFDVVKLLANYEKGVKDKLERTALAIAIKFERSEIVEFLSRYPEEQCTSSCQKRHRKLNLHDCSTSF</sequence>
<dbReference type="InterPro" id="IPR036770">
    <property type="entry name" value="Ankyrin_rpt-contain_sf"/>
</dbReference>
<dbReference type="SUPFAM" id="SSF48403">
    <property type="entry name" value="Ankyrin repeat"/>
    <property type="match status" value="1"/>
</dbReference>
<evidence type="ECO:0000313" key="4">
    <source>
        <dbReference type="Proteomes" id="UP000002488"/>
    </source>
</evidence>
<dbReference type="Proteomes" id="UP000002488">
    <property type="component" value="Unassembled WGS sequence"/>
</dbReference>
<dbReference type="OMA" id="HAAQMND"/>
<dbReference type="Pfam" id="PF00023">
    <property type="entry name" value="Ank"/>
    <property type="match status" value="1"/>
</dbReference>
<name>C6LXE4_GIAIB</name>
<keyword evidence="3" id="KW-0418">Kinase</keyword>
<protein>
    <submittedName>
        <fullName evidence="3">Kinase, NEK</fullName>
    </submittedName>
</protein>
<dbReference type="Pfam" id="PF00069">
    <property type="entry name" value="Pkinase"/>
    <property type="match status" value="1"/>
</dbReference>
<dbReference type="PROSITE" id="PS50088">
    <property type="entry name" value="ANK_REPEAT"/>
    <property type="match status" value="1"/>
</dbReference>
<gene>
    <name evidence="3" type="ORF">GL50581_3458</name>
</gene>
<dbReference type="GO" id="GO:0004672">
    <property type="term" value="F:protein kinase activity"/>
    <property type="evidence" value="ECO:0007669"/>
    <property type="project" value="InterPro"/>
</dbReference>
<keyword evidence="3" id="KW-0808">Transferase</keyword>
<dbReference type="InterPro" id="IPR002110">
    <property type="entry name" value="Ankyrin_rpt"/>
</dbReference>
<evidence type="ECO:0000313" key="3">
    <source>
        <dbReference type="EMBL" id="EES99290.1"/>
    </source>
</evidence>
<dbReference type="Gene3D" id="1.25.40.20">
    <property type="entry name" value="Ankyrin repeat-containing domain"/>
    <property type="match status" value="3"/>
</dbReference>
<proteinExistence type="predicted"/>
<dbReference type="PANTHER" id="PTHR24120">
    <property type="entry name" value="GH07239P"/>
    <property type="match status" value="1"/>
</dbReference>
<comment type="caution">
    <text evidence="3">The sequence shown here is derived from an EMBL/GenBank/DDBJ whole genome shotgun (WGS) entry which is preliminary data.</text>
</comment>